<proteinExistence type="predicted"/>
<name>A0A5B0HDN2_9BURK</name>
<dbReference type="Gene3D" id="3.40.1350.10">
    <property type="match status" value="1"/>
</dbReference>
<protein>
    <submittedName>
        <fullName evidence="1">Uncharacterized protein</fullName>
    </submittedName>
</protein>
<dbReference type="AlphaFoldDB" id="A0A5B0HDN2"/>
<dbReference type="GO" id="GO:0003676">
    <property type="term" value="F:nucleic acid binding"/>
    <property type="evidence" value="ECO:0007669"/>
    <property type="project" value="InterPro"/>
</dbReference>
<reference evidence="1 2" key="1">
    <citation type="submission" date="2019-08" db="EMBL/GenBank/DDBJ databases">
        <title>Paraburkholderia sp. DCY113.</title>
        <authorList>
            <person name="Kang J."/>
        </authorList>
    </citation>
    <scope>NUCLEOTIDE SEQUENCE [LARGE SCALE GENOMIC DNA]</scope>
    <source>
        <strain evidence="1 2">DCY113</strain>
    </source>
</reference>
<evidence type="ECO:0000313" key="2">
    <source>
        <dbReference type="Proteomes" id="UP000325273"/>
    </source>
</evidence>
<organism evidence="1 2">
    <name type="scientific">Paraburkholderia panacisoli</name>
    <dbReference type="NCBI Taxonomy" id="2603818"/>
    <lineage>
        <taxon>Bacteria</taxon>
        <taxon>Pseudomonadati</taxon>
        <taxon>Pseudomonadota</taxon>
        <taxon>Betaproteobacteria</taxon>
        <taxon>Burkholderiales</taxon>
        <taxon>Burkholderiaceae</taxon>
        <taxon>Paraburkholderia</taxon>
    </lineage>
</organism>
<dbReference type="RefSeq" id="WP_149669778.1">
    <property type="nucleotide sequence ID" value="NZ_VTUZ01000005.1"/>
</dbReference>
<accession>A0A5B0HDN2</accession>
<dbReference type="EMBL" id="VTUZ01000005">
    <property type="protein sequence ID" value="KAA1013148.1"/>
    <property type="molecule type" value="Genomic_DNA"/>
</dbReference>
<dbReference type="InterPro" id="IPR011335">
    <property type="entry name" value="Restrct_endonuc-II-like"/>
</dbReference>
<sequence>MDYAQTIMEWARDPNLYPPYLRSRIGRGLGVGSRTAYRPWRDIQNAGTRGTAGCGHGIRIDRRYEILDQRAKTYFFLLERVSTIVDIRERWPILDIDSTLRLSCKFGVNHPIRDFLPEPITVDFLITEMGPEGPEYRAAALAEDTHRLSVKNQRLKQVAQQWCNDHGIGWTLVDTSRLDRTVYDSLLFIRGWYRHRFVPDSVIADRFAQFFMSHYRSNLVLNELVEMARKNMRLRPDTALDVFRYCAWCRLIPISLTGHIAKNCPVILQAGDSDT</sequence>
<dbReference type="InterPro" id="IPR011856">
    <property type="entry name" value="tRNA_endonuc-like_dom_sf"/>
</dbReference>
<dbReference type="Proteomes" id="UP000325273">
    <property type="component" value="Unassembled WGS sequence"/>
</dbReference>
<gene>
    <name evidence="1" type="ORF">FVF58_10225</name>
</gene>
<comment type="caution">
    <text evidence="1">The sequence shown here is derived from an EMBL/GenBank/DDBJ whole genome shotgun (WGS) entry which is preliminary data.</text>
</comment>
<dbReference type="SUPFAM" id="SSF52980">
    <property type="entry name" value="Restriction endonuclease-like"/>
    <property type="match status" value="1"/>
</dbReference>
<evidence type="ECO:0000313" key="1">
    <source>
        <dbReference type="EMBL" id="KAA1013148.1"/>
    </source>
</evidence>
<keyword evidence="2" id="KW-1185">Reference proteome</keyword>